<dbReference type="Proteomes" id="UP000001646">
    <property type="component" value="Unplaced"/>
</dbReference>
<dbReference type="GeneID" id="100563870"/>
<sequence length="376" mass="44100">MKLSSSILGHGGYDSDFSDEETGEKANKQKNRNEDALLKKPFQKEKQSQVAHRQVATDEWDREEARNQRFHFIAMDAYARHKKLVNDYILYYGGKKEDFKRSGKDDKTDLDIIRENHRFLWKEEDEADMSWEKRLSKKYYDKLFKEYCIADLSKYKENKFGFRWRHEKEVVSGKVQLDDPLTLTLAPYETGEVFGHLLVAVGQEEKGDVWKVDSEYFFVAPQLQPEGQFSCGNKHCDEKEGLKSWEVNFGYVEHGEKKNALVKLRLCPECSYKLNFHHRRKEVKPTKKRKSTEQSSEVLNCKKSKPSVPHQTKSKKKKSHKDQTSLDESDTSDTDSDKGDQQDGPSDADFWKGPPQDTEEKTREEQFDEYFQDLFL</sequence>
<dbReference type="PANTHER" id="PTHR11567">
    <property type="entry name" value="ACID PHOSPHATASE-RELATED"/>
    <property type="match status" value="1"/>
</dbReference>
<dbReference type="InParanoid" id="A0A803SR06"/>
<dbReference type="Ensembl" id="ENSACAT00000052469.1">
    <property type="protein sequence ID" value="ENSACAP00000025396.1"/>
    <property type="gene ID" value="ENSACAG00000007294.4"/>
</dbReference>
<accession>A0A803SR06</accession>
<reference evidence="2" key="2">
    <citation type="submission" date="2025-08" db="UniProtKB">
        <authorList>
            <consortium name="Ensembl"/>
        </authorList>
    </citation>
    <scope>IDENTIFICATION</scope>
</reference>
<dbReference type="Pfam" id="PF09725">
    <property type="entry name" value="Fra10Ac1"/>
    <property type="match status" value="2"/>
</dbReference>
<protein>
    <submittedName>
        <fullName evidence="2">FRA10A associated CGG repeat 1</fullName>
    </submittedName>
</protein>
<dbReference type="GO" id="GO:0005634">
    <property type="term" value="C:nucleus"/>
    <property type="evidence" value="ECO:0007669"/>
    <property type="project" value="Ensembl"/>
</dbReference>
<reference evidence="2" key="1">
    <citation type="submission" date="2009-12" db="EMBL/GenBank/DDBJ databases">
        <title>The Genome Sequence of Anolis carolinensis (Green Anole Lizard).</title>
        <authorList>
            <consortium name="The Genome Sequencing Platform"/>
            <person name="Di Palma F."/>
            <person name="Alfoldi J."/>
            <person name="Heiman D."/>
            <person name="Young S."/>
            <person name="Grabherr M."/>
            <person name="Johnson J."/>
            <person name="Lander E.S."/>
            <person name="Lindblad-Toh K."/>
        </authorList>
    </citation>
    <scope>NUCLEOTIDE SEQUENCE [LARGE SCALE GENOMIC DNA]</scope>
    <source>
        <strain evidence="2">JBL SC #1</strain>
    </source>
</reference>
<proteinExistence type="predicted"/>
<dbReference type="AlphaFoldDB" id="A0A803SR06"/>
<name>A0A803SR06_ANOCA</name>
<feature type="compositionally biased region" description="Basic and acidic residues" evidence="1">
    <location>
        <begin position="23"/>
        <end position="47"/>
    </location>
</feature>
<evidence type="ECO:0000313" key="3">
    <source>
        <dbReference type="Proteomes" id="UP000001646"/>
    </source>
</evidence>
<feature type="region of interest" description="Disordered" evidence="1">
    <location>
        <begin position="281"/>
        <end position="367"/>
    </location>
</feature>
<dbReference type="GO" id="GO:0000398">
    <property type="term" value="P:mRNA splicing, via spliceosome"/>
    <property type="evidence" value="ECO:0007669"/>
    <property type="project" value="Ensembl"/>
</dbReference>
<organism evidence="2 3">
    <name type="scientific">Anolis carolinensis</name>
    <name type="common">Green anole</name>
    <name type="synonym">American chameleon</name>
    <dbReference type="NCBI Taxonomy" id="28377"/>
    <lineage>
        <taxon>Eukaryota</taxon>
        <taxon>Metazoa</taxon>
        <taxon>Chordata</taxon>
        <taxon>Craniata</taxon>
        <taxon>Vertebrata</taxon>
        <taxon>Euteleostomi</taxon>
        <taxon>Lepidosauria</taxon>
        <taxon>Squamata</taxon>
        <taxon>Bifurcata</taxon>
        <taxon>Unidentata</taxon>
        <taxon>Episquamata</taxon>
        <taxon>Toxicofera</taxon>
        <taxon>Iguania</taxon>
        <taxon>Dactyloidae</taxon>
        <taxon>Anolis</taxon>
    </lineage>
</organism>
<dbReference type="InterPro" id="IPR050645">
    <property type="entry name" value="Histidine_acid_phosphatase"/>
</dbReference>
<gene>
    <name evidence="2" type="primary">FRA10AC1</name>
</gene>
<reference evidence="2" key="3">
    <citation type="submission" date="2025-09" db="UniProtKB">
        <authorList>
            <consortium name="Ensembl"/>
        </authorList>
    </citation>
    <scope>IDENTIFICATION</scope>
</reference>
<feature type="region of interest" description="Disordered" evidence="1">
    <location>
        <begin position="1"/>
        <end position="56"/>
    </location>
</feature>
<feature type="compositionally biased region" description="Acidic residues" evidence="1">
    <location>
        <begin position="325"/>
        <end position="334"/>
    </location>
</feature>
<dbReference type="GeneTree" id="ENSGT00390000017833"/>
<dbReference type="Bgee" id="ENSACAG00000007294">
    <property type="expression patterns" value="Expressed in heart and 13 other cell types or tissues"/>
</dbReference>
<dbReference type="InterPro" id="IPR019129">
    <property type="entry name" value="Folate-sensitive_fs_Fra10Ac1"/>
</dbReference>
<keyword evidence="3" id="KW-1185">Reference proteome</keyword>
<evidence type="ECO:0000256" key="1">
    <source>
        <dbReference type="SAM" id="MobiDB-lite"/>
    </source>
</evidence>
<evidence type="ECO:0000313" key="2">
    <source>
        <dbReference type="Ensembl" id="ENSACAP00000025396.1"/>
    </source>
</evidence>
<dbReference type="KEGG" id="acs:100563870"/>
<feature type="compositionally biased region" description="Basic residues" evidence="1">
    <location>
        <begin position="281"/>
        <end position="290"/>
    </location>
</feature>
<dbReference type="PANTHER" id="PTHR11567:SF25">
    <property type="entry name" value="PROTEIN FRA10AC1"/>
    <property type="match status" value="1"/>
</dbReference>
<dbReference type="OrthoDB" id="197967at2759"/>